<feature type="transmembrane region" description="Helical" evidence="1">
    <location>
        <begin position="216"/>
        <end position="244"/>
    </location>
</feature>
<dbReference type="Gene3D" id="2.40.128.20">
    <property type="match status" value="1"/>
</dbReference>
<dbReference type="SUPFAM" id="SSF50729">
    <property type="entry name" value="PH domain-like"/>
    <property type="match status" value="1"/>
</dbReference>
<keyword evidence="4" id="KW-1185">Reference proteome</keyword>
<sequence length="427" mass="46475">MADARCSRLAGMLEKQSRWRKEWSERFFVMDEDCIKYFISPPAFLDDNGEDVRGKIPLAGLVAEAAQDPGRPYCIRAGRDLLSCKTEAEQQRWLQAINAAGGVEEANQACTKPSRPCAGKGPGLLLVHADRPHQAVALGQPVSVRLASAACATILIQELPVAGGAQALCRLALQKCKSGCSTSFPVELLGKGVCSDEWSLSVQVLGNRLQRTAQPLLLGVASLLSAWMYFVGVDITGLIVALLWQLVSWMQSAAVHEVTFSVEQVQLLKDSADAQAEAPPRWCGTWVLDKSCSEKYETILKDMGVNYLIRKAADAKTSVMIISKSSSHVTFIVKNLVTVEDVLPVDGSWVTKAVPPAGRMRGEMRLRLSKCTENELELVTEFPPGEGSLCDTLNVDAGGESYSRKVVRTRGEGTTLDCTRVFRKVTS</sequence>
<protein>
    <recommendedName>
        <fullName evidence="2">PH domain-containing protein</fullName>
    </recommendedName>
</protein>
<dbReference type="InterPro" id="IPR001849">
    <property type="entry name" value="PH_domain"/>
</dbReference>
<keyword evidence="1" id="KW-0812">Transmembrane</keyword>
<evidence type="ECO:0000313" key="4">
    <source>
        <dbReference type="Proteomes" id="UP001178507"/>
    </source>
</evidence>
<feature type="domain" description="PH" evidence="2">
    <location>
        <begin position="6"/>
        <end position="102"/>
    </location>
</feature>
<gene>
    <name evidence="3" type="ORF">EVOR1521_LOCUS4767</name>
</gene>
<dbReference type="AlphaFoldDB" id="A0AA36HW13"/>
<evidence type="ECO:0000256" key="1">
    <source>
        <dbReference type="SAM" id="Phobius"/>
    </source>
</evidence>
<dbReference type="EMBL" id="CAUJNA010000325">
    <property type="protein sequence ID" value="CAJ1375504.1"/>
    <property type="molecule type" value="Genomic_DNA"/>
</dbReference>
<dbReference type="InterPro" id="IPR012674">
    <property type="entry name" value="Calycin"/>
</dbReference>
<organism evidence="3 4">
    <name type="scientific">Effrenium voratum</name>
    <dbReference type="NCBI Taxonomy" id="2562239"/>
    <lineage>
        <taxon>Eukaryota</taxon>
        <taxon>Sar</taxon>
        <taxon>Alveolata</taxon>
        <taxon>Dinophyceae</taxon>
        <taxon>Suessiales</taxon>
        <taxon>Symbiodiniaceae</taxon>
        <taxon>Effrenium</taxon>
    </lineage>
</organism>
<accession>A0AA36HW13</accession>
<dbReference type="PROSITE" id="PS50003">
    <property type="entry name" value="PH_DOMAIN"/>
    <property type="match status" value="1"/>
</dbReference>
<dbReference type="SUPFAM" id="SSF50814">
    <property type="entry name" value="Lipocalins"/>
    <property type="match status" value="1"/>
</dbReference>
<reference evidence="3" key="1">
    <citation type="submission" date="2023-08" db="EMBL/GenBank/DDBJ databases">
        <authorList>
            <person name="Chen Y."/>
            <person name="Shah S."/>
            <person name="Dougan E. K."/>
            <person name="Thang M."/>
            <person name="Chan C."/>
        </authorList>
    </citation>
    <scope>NUCLEOTIDE SEQUENCE</scope>
</reference>
<dbReference type="SMART" id="SM00233">
    <property type="entry name" value="PH"/>
    <property type="match status" value="1"/>
</dbReference>
<keyword evidence="1" id="KW-0472">Membrane</keyword>
<evidence type="ECO:0000313" key="3">
    <source>
        <dbReference type="EMBL" id="CAJ1375504.1"/>
    </source>
</evidence>
<evidence type="ECO:0000259" key="2">
    <source>
        <dbReference type="PROSITE" id="PS50003"/>
    </source>
</evidence>
<dbReference type="InterPro" id="IPR011993">
    <property type="entry name" value="PH-like_dom_sf"/>
</dbReference>
<dbReference type="Gene3D" id="2.30.29.30">
    <property type="entry name" value="Pleckstrin-homology domain (PH domain)/Phosphotyrosine-binding domain (PTB)"/>
    <property type="match status" value="1"/>
</dbReference>
<dbReference type="Pfam" id="PF00169">
    <property type="entry name" value="PH"/>
    <property type="match status" value="1"/>
</dbReference>
<keyword evidence="1" id="KW-1133">Transmembrane helix</keyword>
<name>A0AA36HW13_9DINO</name>
<dbReference type="Proteomes" id="UP001178507">
    <property type="component" value="Unassembled WGS sequence"/>
</dbReference>
<comment type="caution">
    <text evidence="3">The sequence shown here is derived from an EMBL/GenBank/DDBJ whole genome shotgun (WGS) entry which is preliminary data.</text>
</comment>
<proteinExistence type="predicted"/>